<keyword evidence="2" id="KW-0732">Signal</keyword>
<feature type="transmembrane region" description="Helical" evidence="1">
    <location>
        <begin position="139"/>
        <end position="159"/>
    </location>
</feature>
<protein>
    <recommendedName>
        <fullName evidence="5">TLC domain-containing protein</fullName>
    </recommendedName>
</protein>
<dbReference type="EMBL" id="BLQM01000141">
    <property type="protein sequence ID" value="GMH68610.1"/>
    <property type="molecule type" value="Genomic_DNA"/>
</dbReference>
<keyword evidence="1" id="KW-1133">Transmembrane helix</keyword>
<comment type="caution">
    <text evidence="3">The sequence shown here is derived from an EMBL/GenBank/DDBJ whole genome shotgun (WGS) entry which is preliminary data.</text>
</comment>
<organism evidence="3 4">
    <name type="scientific">Triparma laevis f. inornata</name>
    <dbReference type="NCBI Taxonomy" id="1714386"/>
    <lineage>
        <taxon>Eukaryota</taxon>
        <taxon>Sar</taxon>
        <taxon>Stramenopiles</taxon>
        <taxon>Ochrophyta</taxon>
        <taxon>Bolidophyceae</taxon>
        <taxon>Parmales</taxon>
        <taxon>Triparmaceae</taxon>
        <taxon>Triparma</taxon>
    </lineage>
</organism>
<feature type="signal peptide" evidence="2">
    <location>
        <begin position="1"/>
        <end position="29"/>
    </location>
</feature>
<evidence type="ECO:0000313" key="3">
    <source>
        <dbReference type="EMBL" id="GMH68610.1"/>
    </source>
</evidence>
<accession>A0A9W7AER7</accession>
<feature type="chain" id="PRO_5040922283" description="TLC domain-containing protein" evidence="2">
    <location>
        <begin position="30"/>
        <end position="173"/>
    </location>
</feature>
<feature type="transmembrane region" description="Helical" evidence="1">
    <location>
        <begin position="108"/>
        <end position="133"/>
    </location>
</feature>
<keyword evidence="1" id="KW-0812">Transmembrane</keyword>
<dbReference type="AlphaFoldDB" id="A0A9W7AER7"/>
<dbReference type="Proteomes" id="UP001162640">
    <property type="component" value="Unassembled WGS sequence"/>
</dbReference>
<sequence>MMLLNALNHFPYLLLYVFRSIMFPNVGSGERPFYYESMLFSFAFSPFGPWLYSEEKMNVLLVSIKEACLMVPPEWFFVYQIVEGTFHFMICFGWLFHVMGFGWGKDFLFKWGILNEMFWMDYPYVAAFQWVAFQVNSPLAHVCAIVHHLTVVLNLLWLWSWARDGNGVKAKSK</sequence>
<evidence type="ECO:0000256" key="2">
    <source>
        <dbReference type="SAM" id="SignalP"/>
    </source>
</evidence>
<feature type="transmembrane region" description="Helical" evidence="1">
    <location>
        <begin position="76"/>
        <end position="96"/>
    </location>
</feature>
<name>A0A9W7AER7_9STRA</name>
<evidence type="ECO:0008006" key="5">
    <source>
        <dbReference type="Google" id="ProtNLM"/>
    </source>
</evidence>
<reference evidence="4" key="1">
    <citation type="journal article" date="2023" name="Commun. Biol.">
        <title>Genome analysis of Parmales, the sister group of diatoms, reveals the evolutionary specialization of diatoms from phago-mixotrophs to photoautotrophs.</title>
        <authorList>
            <person name="Ban H."/>
            <person name="Sato S."/>
            <person name="Yoshikawa S."/>
            <person name="Yamada K."/>
            <person name="Nakamura Y."/>
            <person name="Ichinomiya M."/>
            <person name="Sato N."/>
            <person name="Blanc-Mathieu R."/>
            <person name="Endo H."/>
            <person name="Kuwata A."/>
            <person name="Ogata H."/>
        </authorList>
    </citation>
    <scope>NUCLEOTIDE SEQUENCE [LARGE SCALE GENOMIC DNA]</scope>
</reference>
<keyword evidence="1" id="KW-0472">Membrane</keyword>
<evidence type="ECO:0000313" key="4">
    <source>
        <dbReference type="Proteomes" id="UP001162640"/>
    </source>
</evidence>
<gene>
    <name evidence="3" type="ORF">TL16_g04971</name>
</gene>
<proteinExistence type="predicted"/>
<evidence type="ECO:0000256" key="1">
    <source>
        <dbReference type="SAM" id="Phobius"/>
    </source>
</evidence>